<name>A0A9P6LBW1_9AGAM</name>
<dbReference type="AlphaFoldDB" id="A0A9P6LBW1"/>
<dbReference type="EC" id="2.7.7.48" evidence="1"/>
<dbReference type="InterPro" id="IPR057596">
    <property type="entry name" value="RDRP_core"/>
</dbReference>
<evidence type="ECO:0000313" key="3">
    <source>
        <dbReference type="EMBL" id="KAF9792179.1"/>
    </source>
</evidence>
<keyword evidence="1" id="KW-0808">Transferase</keyword>
<dbReference type="InterPro" id="IPR007855">
    <property type="entry name" value="RDRP"/>
</dbReference>
<dbReference type="GO" id="GO:0031380">
    <property type="term" value="C:nuclear RNA-directed RNA polymerase complex"/>
    <property type="evidence" value="ECO:0007669"/>
    <property type="project" value="TreeGrafter"/>
</dbReference>
<feature type="domain" description="RDRP core" evidence="2">
    <location>
        <begin position="429"/>
        <end position="1047"/>
    </location>
</feature>
<reference evidence="3" key="1">
    <citation type="journal article" date="2020" name="Nat. Commun.">
        <title>Large-scale genome sequencing of mycorrhizal fungi provides insights into the early evolution of symbiotic traits.</title>
        <authorList>
            <person name="Miyauchi S."/>
            <person name="Kiss E."/>
            <person name="Kuo A."/>
            <person name="Drula E."/>
            <person name="Kohler A."/>
            <person name="Sanchez-Garcia M."/>
            <person name="Morin E."/>
            <person name="Andreopoulos B."/>
            <person name="Barry K.W."/>
            <person name="Bonito G."/>
            <person name="Buee M."/>
            <person name="Carver A."/>
            <person name="Chen C."/>
            <person name="Cichocki N."/>
            <person name="Clum A."/>
            <person name="Culley D."/>
            <person name="Crous P.W."/>
            <person name="Fauchery L."/>
            <person name="Girlanda M."/>
            <person name="Hayes R.D."/>
            <person name="Keri Z."/>
            <person name="LaButti K."/>
            <person name="Lipzen A."/>
            <person name="Lombard V."/>
            <person name="Magnuson J."/>
            <person name="Maillard F."/>
            <person name="Murat C."/>
            <person name="Nolan M."/>
            <person name="Ohm R.A."/>
            <person name="Pangilinan J."/>
            <person name="Pereira M.F."/>
            <person name="Perotto S."/>
            <person name="Peter M."/>
            <person name="Pfister S."/>
            <person name="Riley R."/>
            <person name="Sitrit Y."/>
            <person name="Stielow J.B."/>
            <person name="Szollosi G."/>
            <person name="Zifcakova L."/>
            <person name="Stursova M."/>
            <person name="Spatafora J.W."/>
            <person name="Tedersoo L."/>
            <person name="Vaario L.M."/>
            <person name="Yamada A."/>
            <person name="Yan M."/>
            <person name="Wang P."/>
            <person name="Xu J."/>
            <person name="Bruns T."/>
            <person name="Baldrian P."/>
            <person name="Vilgalys R."/>
            <person name="Dunand C."/>
            <person name="Henrissat B."/>
            <person name="Grigoriev I.V."/>
            <person name="Hibbett D."/>
            <person name="Nagy L.G."/>
            <person name="Martin F.M."/>
        </authorList>
    </citation>
    <scope>NUCLEOTIDE SEQUENCE</scope>
    <source>
        <strain evidence="3">UH-Tt-Lm1</strain>
    </source>
</reference>
<accession>A0A9P6LBW1</accession>
<comment type="similarity">
    <text evidence="1">Belongs to the RdRP family.</text>
</comment>
<comment type="caution">
    <text evidence="3">The sequence shown here is derived from an EMBL/GenBank/DDBJ whole genome shotgun (WGS) entry which is preliminary data.</text>
</comment>
<keyword evidence="1" id="KW-0548">Nucleotidyltransferase</keyword>
<dbReference type="OrthoDB" id="6513042at2759"/>
<evidence type="ECO:0000259" key="2">
    <source>
        <dbReference type="Pfam" id="PF05183"/>
    </source>
</evidence>
<dbReference type="GO" id="GO:0003968">
    <property type="term" value="F:RNA-directed RNA polymerase activity"/>
    <property type="evidence" value="ECO:0007669"/>
    <property type="project" value="UniProtKB-KW"/>
</dbReference>
<sequence>MEIQIRHIPDTADKWEVVRAISLVVHSQLFVTAMRDKEIKLVKGNMPLECMNFDVELDMCENRGLRNKTTGTLLLCQWDIGNLFLQRVTTDLPARVDGKKLKFHRKPWELSKDAVKKVNVLEKTRFMDPGIQEKRDTISYHLREGFTTVRALHIGFIIKEGYTKIFSSEFKLQKYGQLRVEYEHKLFRIVLGEPEIDTEFSCIVITFDNLRGIGLGDDHGKPYVAFGLYGPPFFLKEKLNRDPTIKKSYRERLSSLGPAHARVAPYVHQVIFYLHEYEAGDKIKALCHWASLPRPATMDIEIQSRNLFAQSQIDRLAKLLSRTDWKVAFQFECLLRKNLLCVGDVVHIHTHRLASLYKRFNDDEECTDPHHSVSQTLKHLVEQLQDRPQNESVIQCIDRVMVAPKGTSFDPVARKMSAGGTFLCHHVTFTPTRMVLEGPYITQSNRVIRQFPGFEHYFVRVDFRDENRSQFKWAFDINGHPILVERVGNVLKEGIDLAGRHLEFLAYSSSALRQHAVWFIIPFEQDGALVNAESIRRSLGDFSRDESKPAKMAARMGQAFTATNPSVTLVQGEWEDMVDLGKEPHLFTDGVGTISKELGSRIWEALCKDRQDKINLLEPSAYQIRFLGYKGVVAIDLQLEGIKMRLRPSMKKFHVPDVKIAEIEIVQPFGYPINAYLNRSIIVVLEDRKIPPSVFLKIQEDALEDIRGARESIKTACDFLYKNNLGKGFSMRYILDQLGKLGFDLQQRPEIARIDDDPADVSNPDQWVLNNKFILSTLRFAEFQILRDIKHRARISIKDSYVLVGVADEGPEYRKRKVGKIGEHKVSMLPPGNVFICIQGREDTEPRYLEGPCLISRNPVVHPGDIQQVNAIGPPPEGSLFGHLKNVVVFPSHGDRSLPSMLGGGDLDGDIYAVMQYEPLLSVISWTPADYPPVDVLDLGRKCTIDDVCDFVVQYIESDILGLLSDRHLTIADQSAYGIMDPACETLAELCSKSVDFSKNGVPVPFYKCPKPLMQYKPDWHAAEVVAPREVDYYESPRALGQLYRAVSLKIPPEREKEESTDPLNDNITLALRPKVLGMIPDLQEVEVTKKEIIARIFDHYQDELTYICTTHVVTNQPGARLTEEEIVTGTIVAKSTDKGWRNERVYRMQINSSALAYETRRQLTKGWKRKEVLGAIEAMGMAWRAWVFSVTNRMQFAANTFGLIALAVIFDVLNDLALAESAAGSEETSEETS</sequence>
<dbReference type="Proteomes" id="UP000736335">
    <property type="component" value="Unassembled WGS sequence"/>
</dbReference>
<keyword evidence="1" id="KW-0696">RNA-directed RNA polymerase</keyword>
<keyword evidence="1" id="KW-0694">RNA-binding</keyword>
<dbReference type="PANTHER" id="PTHR23079">
    <property type="entry name" value="RNA-DEPENDENT RNA POLYMERASE"/>
    <property type="match status" value="1"/>
</dbReference>
<dbReference type="PANTHER" id="PTHR23079:SF55">
    <property type="entry name" value="RNA-DIRECTED RNA POLYMERASE"/>
    <property type="match status" value="1"/>
</dbReference>
<protein>
    <recommendedName>
        <fullName evidence="1">RNA-dependent RNA polymerase</fullName>
        <ecNumber evidence="1">2.7.7.48</ecNumber>
    </recommendedName>
</protein>
<dbReference type="EMBL" id="WIUZ02000001">
    <property type="protein sequence ID" value="KAF9792179.1"/>
    <property type="molecule type" value="Genomic_DNA"/>
</dbReference>
<organism evidence="3 4">
    <name type="scientific">Thelephora terrestris</name>
    <dbReference type="NCBI Taxonomy" id="56493"/>
    <lineage>
        <taxon>Eukaryota</taxon>
        <taxon>Fungi</taxon>
        <taxon>Dikarya</taxon>
        <taxon>Basidiomycota</taxon>
        <taxon>Agaricomycotina</taxon>
        <taxon>Agaricomycetes</taxon>
        <taxon>Thelephorales</taxon>
        <taxon>Thelephoraceae</taxon>
        <taxon>Thelephora</taxon>
    </lineage>
</organism>
<comment type="catalytic activity">
    <reaction evidence="1">
        <text>RNA(n) + a ribonucleoside 5'-triphosphate = RNA(n+1) + diphosphate</text>
        <dbReference type="Rhea" id="RHEA:21248"/>
        <dbReference type="Rhea" id="RHEA-COMP:14527"/>
        <dbReference type="Rhea" id="RHEA-COMP:17342"/>
        <dbReference type="ChEBI" id="CHEBI:33019"/>
        <dbReference type="ChEBI" id="CHEBI:61557"/>
        <dbReference type="ChEBI" id="CHEBI:140395"/>
        <dbReference type="EC" id="2.7.7.48"/>
    </reaction>
</comment>
<proteinExistence type="inferred from homology"/>
<reference evidence="3" key="2">
    <citation type="submission" date="2020-11" db="EMBL/GenBank/DDBJ databases">
        <authorList>
            <consortium name="DOE Joint Genome Institute"/>
            <person name="Kuo A."/>
            <person name="Miyauchi S."/>
            <person name="Kiss E."/>
            <person name="Drula E."/>
            <person name="Kohler A."/>
            <person name="Sanchez-Garcia M."/>
            <person name="Andreopoulos B."/>
            <person name="Barry K.W."/>
            <person name="Bonito G."/>
            <person name="Buee M."/>
            <person name="Carver A."/>
            <person name="Chen C."/>
            <person name="Cichocki N."/>
            <person name="Clum A."/>
            <person name="Culley D."/>
            <person name="Crous P.W."/>
            <person name="Fauchery L."/>
            <person name="Girlanda M."/>
            <person name="Hayes R."/>
            <person name="Keri Z."/>
            <person name="Labutti K."/>
            <person name="Lipzen A."/>
            <person name="Lombard V."/>
            <person name="Magnuson J."/>
            <person name="Maillard F."/>
            <person name="Morin E."/>
            <person name="Murat C."/>
            <person name="Nolan M."/>
            <person name="Ohm R."/>
            <person name="Pangilinan J."/>
            <person name="Pereira M."/>
            <person name="Perotto S."/>
            <person name="Peter M."/>
            <person name="Riley R."/>
            <person name="Sitrit Y."/>
            <person name="Stielow B."/>
            <person name="Szollosi G."/>
            <person name="Zifcakova L."/>
            <person name="Stursova M."/>
            <person name="Spatafora J.W."/>
            <person name="Tedersoo L."/>
            <person name="Vaario L.-M."/>
            <person name="Yamada A."/>
            <person name="Yan M."/>
            <person name="Wang P."/>
            <person name="Xu J."/>
            <person name="Bruns T."/>
            <person name="Baldrian P."/>
            <person name="Vilgalys R."/>
            <person name="Henrissat B."/>
            <person name="Grigoriev I.V."/>
            <person name="Hibbett D."/>
            <person name="Nagy L.G."/>
            <person name="Martin F.M."/>
        </authorList>
    </citation>
    <scope>NUCLEOTIDE SEQUENCE</scope>
    <source>
        <strain evidence="3">UH-Tt-Lm1</strain>
    </source>
</reference>
<gene>
    <name evidence="3" type="ORF">BJ322DRAFT_1027581</name>
</gene>
<dbReference type="Pfam" id="PF05183">
    <property type="entry name" value="RdRP"/>
    <property type="match status" value="1"/>
</dbReference>
<evidence type="ECO:0000313" key="4">
    <source>
        <dbReference type="Proteomes" id="UP000736335"/>
    </source>
</evidence>
<keyword evidence="4" id="KW-1185">Reference proteome</keyword>
<evidence type="ECO:0000256" key="1">
    <source>
        <dbReference type="RuleBase" id="RU363098"/>
    </source>
</evidence>
<dbReference type="GO" id="GO:0030422">
    <property type="term" value="P:siRNA processing"/>
    <property type="evidence" value="ECO:0007669"/>
    <property type="project" value="TreeGrafter"/>
</dbReference>
<dbReference type="GO" id="GO:0003723">
    <property type="term" value="F:RNA binding"/>
    <property type="evidence" value="ECO:0007669"/>
    <property type="project" value="UniProtKB-KW"/>
</dbReference>